<protein>
    <submittedName>
        <fullName evidence="2">Uncharacterized protein</fullName>
    </submittedName>
</protein>
<dbReference type="Proteomes" id="UP001163846">
    <property type="component" value="Unassembled WGS sequence"/>
</dbReference>
<feature type="region of interest" description="Disordered" evidence="1">
    <location>
        <begin position="158"/>
        <end position="177"/>
    </location>
</feature>
<gene>
    <name evidence="2" type="ORF">F5878DRAFT_644668</name>
</gene>
<feature type="region of interest" description="Disordered" evidence="1">
    <location>
        <begin position="185"/>
        <end position="240"/>
    </location>
</feature>
<evidence type="ECO:0000256" key="1">
    <source>
        <dbReference type="SAM" id="MobiDB-lite"/>
    </source>
</evidence>
<feature type="region of interest" description="Disordered" evidence="1">
    <location>
        <begin position="119"/>
        <end position="149"/>
    </location>
</feature>
<evidence type="ECO:0000313" key="2">
    <source>
        <dbReference type="EMBL" id="KAJ3835020.1"/>
    </source>
</evidence>
<proteinExistence type="predicted"/>
<sequence length="377" mass="41752">MAVNSGTTIIVPGGAPQGTTQAIEGYDLLIGLALIRTSSRGAVAITRHNEKLGVRHLFTMRMDVSILHQQSGPPLYPLKAEDSMYINFTFGGIRRFAAEGTMRTLPTIDGVKSAFLSTSSSSDDYLDSSVSVTSTSTSSSSSSSTRERQAMARIHPLGFAPSSSRSKHTHNKTETVLIRARNANIPIVLRPHHKKTTGNHAVSRRRHTSDDDSDYEQSSYLQSQQRSKKQKVKSQEQLDAEERRMLERKAELADDPLLDASRMRPDKVWCLPCNKYIQIDSRRQFYATLWYKHRSKRHSDVPLKRSEMESADMDVDSEEFTPNPSNENPAAGRVLIEPSLPLAVPVIDDALASNILAEMYSKAKGLRLLSLAAAALA</sequence>
<name>A0AA38UAL0_9AGAR</name>
<organism evidence="2 3">
    <name type="scientific">Lentinula raphanica</name>
    <dbReference type="NCBI Taxonomy" id="153919"/>
    <lineage>
        <taxon>Eukaryota</taxon>
        <taxon>Fungi</taxon>
        <taxon>Dikarya</taxon>
        <taxon>Basidiomycota</taxon>
        <taxon>Agaricomycotina</taxon>
        <taxon>Agaricomycetes</taxon>
        <taxon>Agaricomycetidae</taxon>
        <taxon>Agaricales</taxon>
        <taxon>Marasmiineae</taxon>
        <taxon>Omphalotaceae</taxon>
        <taxon>Lentinula</taxon>
    </lineage>
</organism>
<feature type="compositionally biased region" description="Basic residues" evidence="1">
    <location>
        <begin position="190"/>
        <end position="207"/>
    </location>
</feature>
<keyword evidence="3" id="KW-1185">Reference proteome</keyword>
<comment type="caution">
    <text evidence="2">The sequence shown here is derived from an EMBL/GenBank/DDBJ whole genome shotgun (WGS) entry which is preliminary data.</text>
</comment>
<evidence type="ECO:0000313" key="3">
    <source>
        <dbReference type="Proteomes" id="UP001163846"/>
    </source>
</evidence>
<dbReference type="EMBL" id="MU806457">
    <property type="protein sequence ID" value="KAJ3835020.1"/>
    <property type="molecule type" value="Genomic_DNA"/>
</dbReference>
<feature type="compositionally biased region" description="Low complexity" evidence="1">
    <location>
        <begin position="216"/>
        <end position="225"/>
    </location>
</feature>
<reference evidence="2" key="1">
    <citation type="submission" date="2022-08" db="EMBL/GenBank/DDBJ databases">
        <authorList>
            <consortium name="DOE Joint Genome Institute"/>
            <person name="Min B."/>
            <person name="Riley R."/>
            <person name="Sierra-Patev S."/>
            <person name="Naranjo-Ortiz M."/>
            <person name="Looney B."/>
            <person name="Konkel Z."/>
            <person name="Slot J.C."/>
            <person name="Sakamoto Y."/>
            <person name="Steenwyk J.L."/>
            <person name="Rokas A."/>
            <person name="Carro J."/>
            <person name="Camarero S."/>
            <person name="Ferreira P."/>
            <person name="Molpeceres G."/>
            <person name="Ruiz-Duenas F.J."/>
            <person name="Serrano A."/>
            <person name="Henrissat B."/>
            <person name="Drula E."/>
            <person name="Hughes K.W."/>
            <person name="Mata J.L."/>
            <person name="Ishikawa N.K."/>
            <person name="Vargas-Isla R."/>
            <person name="Ushijima S."/>
            <person name="Smith C.A."/>
            <person name="Ahrendt S."/>
            <person name="Andreopoulos W."/>
            <person name="He G."/>
            <person name="Labutti K."/>
            <person name="Lipzen A."/>
            <person name="Ng V."/>
            <person name="Sandor L."/>
            <person name="Barry K."/>
            <person name="Martinez A.T."/>
            <person name="Xiao Y."/>
            <person name="Gibbons J.G."/>
            <person name="Terashima K."/>
            <person name="Hibbett D.S."/>
            <person name="Grigoriev I.V."/>
        </authorList>
    </citation>
    <scope>NUCLEOTIDE SEQUENCE</scope>
    <source>
        <strain evidence="2">TFB9207</strain>
    </source>
</reference>
<accession>A0AA38UAL0</accession>
<feature type="compositionally biased region" description="Low complexity" evidence="1">
    <location>
        <begin position="119"/>
        <end position="144"/>
    </location>
</feature>
<dbReference type="AlphaFoldDB" id="A0AA38UAL0"/>